<dbReference type="KEGG" id="hgn:E6W36_00670"/>
<evidence type="ECO:0000313" key="2">
    <source>
        <dbReference type="EMBL" id="QCI78685.1"/>
    </source>
</evidence>
<reference evidence="3" key="1">
    <citation type="submission" date="2019-04" db="EMBL/GenBank/DDBJ databases">
        <title>Complete genome sequence of Sphingomonas sp. W1-2-3.</title>
        <authorList>
            <person name="Im W.T."/>
        </authorList>
    </citation>
    <scope>NUCLEOTIDE SEQUENCE [LARGE SCALE GENOMIC DNA]</scope>
    <source>
        <strain evidence="3">W1-2-3</strain>
    </source>
</reference>
<organism evidence="2 3">
    <name type="scientific">Hankyongella ginsenosidimutans</name>
    <dbReference type="NCBI Taxonomy" id="1763828"/>
    <lineage>
        <taxon>Bacteria</taxon>
        <taxon>Pseudomonadati</taxon>
        <taxon>Pseudomonadota</taxon>
        <taxon>Alphaproteobacteria</taxon>
        <taxon>Sphingomonadales</taxon>
        <taxon>Sphingomonadaceae</taxon>
        <taxon>Hankyongella</taxon>
    </lineage>
</organism>
<feature type="compositionally biased region" description="Basic and acidic residues" evidence="1">
    <location>
        <begin position="67"/>
        <end position="88"/>
    </location>
</feature>
<sequence>MSDDDEWYRILREMNEKDRKAWNQMQQRHLEESQGIADAASREALFKRHDEEREAFKDAYTQGLSQQHEEQAKDFAREQSESKARLAEEALRQDAVQREEEITSKFFDAKEQQRLADEAQKAALDEQALQHDEAVKAQIAAQELGVADAAREQEAIKQRNAEIIEKNSRFRSR</sequence>
<name>A0A4D7C563_9SPHN</name>
<keyword evidence="3" id="KW-1185">Reference proteome</keyword>
<dbReference type="EMBL" id="CP039704">
    <property type="protein sequence ID" value="QCI78685.1"/>
    <property type="molecule type" value="Genomic_DNA"/>
</dbReference>
<evidence type="ECO:0000313" key="3">
    <source>
        <dbReference type="Proteomes" id="UP000298714"/>
    </source>
</evidence>
<proteinExistence type="predicted"/>
<dbReference type="AlphaFoldDB" id="A0A4D7C563"/>
<dbReference type="RefSeq" id="WP_222873445.1">
    <property type="nucleotide sequence ID" value="NZ_CP039704.1"/>
</dbReference>
<protein>
    <submittedName>
        <fullName evidence="2">Uncharacterized protein</fullName>
    </submittedName>
</protein>
<feature type="region of interest" description="Disordered" evidence="1">
    <location>
        <begin position="63"/>
        <end position="88"/>
    </location>
</feature>
<evidence type="ECO:0000256" key="1">
    <source>
        <dbReference type="SAM" id="MobiDB-lite"/>
    </source>
</evidence>
<gene>
    <name evidence="2" type="ORF">E6W36_00670</name>
</gene>
<dbReference type="Proteomes" id="UP000298714">
    <property type="component" value="Chromosome"/>
</dbReference>
<accession>A0A4D7C563</accession>